<evidence type="ECO:0000256" key="7">
    <source>
        <dbReference type="PROSITE-ProRule" id="PRU00284"/>
    </source>
</evidence>
<evidence type="ECO:0000256" key="3">
    <source>
        <dbReference type="ARBA" id="ARBA00022989"/>
    </source>
</evidence>
<keyword evidence="12" id="KW-1185">Reference proteome</keyword>
<feature type="domain" description="HAMP" evidence="10">
    <location>
        <begin position="402"/>
        <end position="448"/>
    </location>
</feature>
<feature type="transmembrane region" description="Helical" evidence="8">
    <location>
        <begin position="65"/>
        <end position="85"/>
    </location>
</feature>
<organism evidence="11 12">
    <name type="scientific">Andreprevotia lacus DSM 23236</name>
    <dbReference type="NCBI Taxonomy" id="1121001"/>
    <lineage>
        <taxon>Bacteria</taxon>
        <taxon>Pseudomonadati</taxon>
        <taxon>Pseudomonadota</taxon>
        <taxon>Betaproteobacteria</taxon>
        <taxon>Neisseriales</taxon>
        <taxon>Chitinibacteraceae</taxon>
        <taxon>Andreprevotia</taxon>
    </lineage>
</organism>
<dbReference type="PANTHER" id="PTHR32089">
    <property type="entry name" value="METHYL-ACCEPTING CHEMOTAXIS PROTEIN MCPB"/>
    <property type="match status" value="1"/>
</dbReference>
<gene>
    <name evidence="11" type="ORF">SAMN02745857_02656</name>
</gene>
<comment type="similarity">
    <text evidence="6">Belongs to the methyl-accepting chemotaxis (MCP) protein family.</text>
</comment>
<dbReference type="PROSITE" id="PS50885">
    <property type="entry name" value="HAMP"/>
    <property type="match status" value="1"/>
</dbReference>
<keyword evidence="2 8" id="KW-0812">Transmembrane</keyword>
<dbReference type="AlphaFoldDB" id="A0A1W1XSI9"/>
<dbReference type="InterPro" id="IPR029095">
    <property type="entry name" value="NarX-like_N"/>
</dbReference>
<evidence type="ECO:0000256" key="8">
    <source>
        <dbReference type="SAM" id="Phobius"/>
    </source>
</evidence>
<keyword evidence="3 8" id="KW-1133">Transmembrane helix</keyword>
<protein>
    <submittedName>
        <fullName evidence="11">Twitching motility protein PilJ</fullName>
    </submittedName>
</protein>
<dbReference type="InterPro" id="IPR004089">
    <property type="entry name" value="MCPsignal_dom"/>
</dbReference>
<dbReference type="Gene3D" id="1.10.287.950">
    <property type="entry name" value="Methyl-accepting chemotaxis protein"/>
    <property type="match status" value="1"/>
</dbReference>
<evidence type="ECO:0000313" key="11">
    <source>
        <dbReference type="EMBL" id="SMC26929.1"/>
    </source>
</evidence>
<dbReference type="RefSeq" id="WP_084091289.1">
    <property type="nucleotide sequence ID" value="NZ_FWXD01000015.1"/>
</dbReference>
<dbReference type="SUPFAM" id="SSF58104">
    <property type="entry name" value="Methyl-accepting chemotaxis protein (MCP) signaling domain"/>
    <property type="match status" value="1"/>
</dbReference>
<evidence type="ECO:0000259" key="9">
    <source>
        <dbReference type="PROSITE" id="PS50111"/>
    </source>
</evidence>
<dbReference type="CDD" id="cd11386">
    <property type="entry name" value="MCP_signal"/>
    <property type="match status" value="1"/>
</dbReference>
<evidence type="ECO:0000256" key="6">
    <source>
        <dbReference type="ARBA" id="ARBA00029447"/>
    </source>
</evidence>
<evidence type="ECO:0000256" key="1">
    <source>
        <dbReference type="ARBA" id="ARBA00004141"/>
    </source>
</evidence>
<dbReference type="GO" id="GO:0016020">
    <property type="term" value="C:membrane"/>
    <property type="evidence" value="ECO:0007669"/>
    <property type="project" value="UniProtKB-SubCell"/>
</dbReference>
<reference evidence="11 12" key="1">
    <citation type="submission" date="2017-04" db="EMBL/GenBank/DDBJ databases">
        <authorList>
            <person name="Afonso C.L."/>
            <person name="Miller P.J."/>
            <person name="Scott M.A."/>
            <person name="Spackman E."/>
            <person name="Goraichik I."/>
            <person name="Dimitrov K.M."/>
            <person name="Suarez D.L."/>
            <person name="Swayne D.E."/>
        </authorList>
    </citation>
    <scope>NUCLEOTIDE SEQUENCE [LARGE SCALE GENOMIC DNA]</scope>
    <source>
        <strain evidence="11 12">DSM 23236</strain>
    </source>
</reference>
<dbReference type="Pfam" id="PF00015">
    <property type="entry name" value="MCPsignal"/>
    <property type="match status" value="1"/>
</dbReference>
<dbReference type="Proteomes" id="UP000192761">
    <property type="component" value="Unassembled WGS sequence"/>
</dbReference>
<dbReference type="GO" id="GO:0007165">
    <property type="term" value="P:signal transduction"/>
    <property type="evidence" value="ECO:0007669"/>
    <property type="project" value="UniProtKB-KW"/>
</dbReference>
<dbReference type="STRING" id="1121001.SAMN02745857_02656"/>
<proteinExistence type="inferred from homology"/>
<feature type="domain" description="Methyl-accepting transducer" evidence="9">
    <location>
        <begin position="453"/>
        <end position="689"/>
    </location>
</feature>
<dbReference type="Pfam" id="PF13675">
    <property type="entry name" value="PilJ"/>
    <property type="match status" value="1"/>
</dbReference>
<comment type="subcellular location">
    <subcellularLocation>
        <location evidence="1">Membrane</location>
        <topology evidence="1">Multi-pass membrane protein</topology>
    </subcellularLocation>
</comment>
<dbReference type="OrthoDB" id="9177152at2"/>
<evidence type="ECO:0000256" key="2">
    <source>
        <dbReference type="ARBA" id="ARBA00022692"/>
    </source>
</evidence>
<evidence type="ECO:0000256" key="4">
    <source>
        <dbReference type="ARBA" id="ARBA00023136"/>
    </source>
</evidence>
<dbReference type="InterPro" id="IPR003660">
    <property type="entry name" value="HAMP_dom"/>
</dbReference>
<accession>A0A1W1XSI9</accession>
<keyword evidence="4 8" id="KW-0472">Membrane</keyword>
<evidence type="ECO:0000256" key="5">
    <source>
        <dbReference type="ARBA" id="ARBA00023224"/>
    </source>
</evidence>
<dbReference type="SMART" id="SM00283">
    <property type="entry name" value="MA"/>
    <property type="match status" value="1"/>
</dbReference>
<evidence type="ECO:0000313" key="12">
    <source>
        <dbReference type="Proteomes" id="UP000192761"/>
    </source>
</evidence>
<sequence>MALKLDGLKLFGRKAPKADGKKAYEPTKTTWILEKIRMPTDADDVAALKPLPVVGHMPARQQMALFILVAAGALLVLALTAFYSYRASTSNAERRSIATEMQMLSQRMARASTQAIQGQPDAFDILEKAYQKFDANLAQLKSSGGFLGWFHGSNAQLESIEQTWNASYRPNPSRPTVDAILKQKAALVVVGKSVAGINANDAKLLEQTQQFASLLSESGGNVHELDSANQLAMLSQRMAKNANAMLAGELINPEVVFLLGKDVSTFNDIVKAFVGDDPQVSEQMQIRPVSSSALAERLSNIKTTFHDFEQVVASFSKNMQPLVDTRLANQSIVRDSDKLLNDAQTLAGSYESGVSSFVTNLVEALCAVTMIISLYLLSRVYNQEAVRRRVESENENKKNQDAILRLLNEMSDLADGDLTVRALVTEDLTGAIADSINFTIEELRNLIGGINRATEQVNRATAQAQSVSNELLMAAERQSQEINGTTNTVEQMVRSIQGVSHNAAESANVAQASLTAAEKGADAVQNQIKGMGEIREQIQETAKRIKRLGESSQEIGEIVELISDITEQTNVLALNAAIQAAAAGEAGRGFSVVAEEVQRLAERSGEATKQIGAIVKTIQTDTHDAVAAMELSTQGVVEGAKLSDAAGKALTEIGQVSRDLAKLIGSIANETEDQTQLAGRVNHSMRDILSITEQTTEGTKQSAEIIGQLTGLAQELKDSVSGFKLS</sequence>
<dbReference type="PANTHER" id="PTHR32089:SF119">
    <property type="entry name" value="METHYL-ACCEPTING CHEMOTAXIS PROTEIN CTPL"/>
    <property type="match status" value="1"/>
</dbReference>
<keyword evidence="5 7" id="KW-0807">Transducer</keyword>
<dbReference type="GO" id="GO:0006935">
    <property type="term" value="P:chemotaxis"/>
    <property type="evidence" value="ECO:0007669"/>
    <property type="project" value="UniProtKB-ARBA"/>
</dbReference>
<evidence type="ECO:0000259" key="10">
    <source>
        <dbReference type="PROSITE" id="PS50885"/>
    </source>
</evidence>
<dbReference type="EMBL" id="FWXD01000015">
    <property type="protein sequence ID" value="SMC26929.1"/>
    <property type="molecule type" value="Genomic_DNA"/>
</dbReference>
<dbReference type="PROSITE" id="PS50111">
    <property type="entry name" value="CHEMOTAXIS_TRANSDUC_2"/>
    <property type="match status" value="1"/>
</dbReference>
<dbReference type="FunFam" id="1.10.287.950:FF:000001">
    <property type="entry name" value="Methyl-accepting chemotaxis sensory transducer"/>
    <property type="match status" value="1"/>
</dbReference>
<name>A0A1W1XSI9_9NEIS</name>